<evidence type="ECO:0000256" key="4">
    <source>
        <dbReference type="ARBA" id="ARBA00022692"/>
    </source>
</evidence>
<keyword evidence="5 10" id="KW-1133">Transmembrane helix</keyword>
<dbReference type="PANTHER" id="PTHR30309:SF0">
    <property type="entry name" value="GLYCEROL-3-PHOSPHATE ACYLTRANSFERASE-RELATED"/>
    <property type="match status" value="1"/>
</dbReference>
<evidence type="ECO:0000256" key="7">
    <source>
        <dbReference type="ARBA" id="ARBA00023136"/>
    </source>
</evidence>
<keyword evidence="4 10" id="KW-0812">Transmembrane</keyword>
<keyword evidence="1" id="KW-1003">Cell membrane</keyword>
<evidence type="ECO:0000256" key="8">
    <source>
        <dbReference type="ARBA" id="ARBA00023209"/>
    </source>
</evidence>
<keyword evidence="6" id="KW-0443">Lipid metabolism</keyword>
<dbReference type="InterPro" id="IPR003811">
    <property type="entry name" value="G3P_acylTferase_PlsY"/>
</dbReference>
<keyword evidence="9" id="KW-1208">Phospholipid metabolism</keyword>
<evidence type="ECO:0000256" key="9">
    <source>
        <dbReference type="ARBA" id="ARBA00023264"/>
    </source>
</evidence>
<dbReference type="GO" id="GO:0043772">
    <property type="term" value="F:acyl-phosphate glycerol-3-phosphate acyltransferase activity"/>
    <property type="evidence" value="ECO:0007669"/>
    <property type="project" value="InterPro"/>
</dbReference>
<protein>
    <recommendedName>
        <fullName evidence="12">Acyl-phosphate glycerol 3-phosphate acyltransferase</fullName>
    </recommendedName>
</protein>
<accession>A0A383A6K0</accession>
<evidence type="ECO:0000313" key="11">
    <source>
        <dbReference type="EMBL" id="SVE02865.1"/>
    </source>
</evidence>
<proteinExistence type="inferred from homology"/>
<reference evidence="11" key="1">
    <citation type="submission" date="2018-05" db="EMBL/GenBank/DDBJ databases">
        <authorList>
            <person name="Lanie J.A."/>
            <person name="Ng W.-L."/>
            <person name="Kazmierczak K.M."/>
            <person name="Andrzejewski T.M."/>
            <person name="Davidsen T.M."/>
            <person name="Wayne K.J."/>
            <person name="Tettelin H."/>
            <person name="Glass J.I."/>
            <person name="Rusch D."/>
            <person name="Podicherti R."/>
            <person name="Tsui H.-C.T."/>
            <person name="Winkler M.E."/>
        </authorList>
    </citation>
    <scope>NUCLEOTIDE SEQUENCE</scope>
</reference>
<feature type="transmembrane region" description="Helical" evidence="10">
    <location>
        <begin position="31"/>
        <end position="53"/>
    </location>
</feature>
<dbReference type="PANTHER" id="PTHR30309">
    <property type="entry name" value="INNER MEMBRANE PROTEIN YGIH"/>
    <property type="match status" value="1"/>
</dbReference>
<feature type="transmembrane region" description="Helical" evidence="10">
    <location>
        <begin position="154"/>
        <end position="170"/>
    </location>
</feature>
<gene>
    <name evidence="11" type="ORF">METZ01_LOCUS455719</name>
</gene>
<dbReference type="GO" id="GO:0008654">
    <property type="term" value="P:phospholipid biosynthetic process"/>
    <property type="evidence" value="ECO:0007669"/>
    <property type="project" value="UniProtKB-KW"/>
</dbReference>
<dbReference type="HAMAP" id="MF_01043">
    <property type="entry name" value="PlsY"/>
    <property type="match status" value="1"/>
</dbReference>
<keyword evidence="3" id="KW-0808">Transferase</keyword>
<name>A0A383A6K0_9ZZZZ</name>
<evidence type="ECO:0008006" key="12">
    <source>
        <dbReference type="Google" id="ProtNLM"/>
    </source>
</evidence>
<evidence type="ECO:0000256" key="2">
    <source>
        <dbReference type="ARBA" id="ARBA00022516"/>
    </source>
</evidence>
<dbReference type="SMART" id="SM01207">
    <property type="entry name" value="G3P_acyltransf"/>
    <property type="match status" value="1"/>
</dbReference>
<evidence type="ECO:0000256" key="5">
    <source>
        <dbReference type="ARBA" id="ARBA00022989"/>
    </source>
</evidence>
<evidence type="ECO:0000256" key="3">
    <source>
        <dbReference type="ARBA" id="ARBA00022679"/>
    </source>
</evidence>
<dbReference type="AlphaFoldDB" id="A0A383A6K0"/>
<feature type="transmembrane region" description="Helical" evidence="10">
    <location>
        <begin position="100"/>
        <end position="121"/>
    </location>
</feature>
<keyword evidence="8" id="KW-0594">Phospholipid biosynthesis</keyword>
<evidence type="ECO:0000256" key="6">
    <source>
        <dbReference type="ARBA" id="ARBA00023098"/>
    </source>
</evidence>
<keyword evidence="7 10" id="KW-0472">Membrane</keyword>
<organism evidence="11">
    <name type="scientific">marine metagenome</name>
    <dbReference type="NCBI Taxonomy" id="408172"/>
    <lineage>
        <taxon>unclassified sequences</taxon>
        <taxon>metagenomes</taxon>
        <taxon>ecological metagenomes</taxon>
    </lineage>
</organism>
<dbReference type="GO" id="GO:0005886">
    <property type="term" value="C:plasma membrane"/>
    <property type="evidence" value="ECO:0007669"/>
    <property type="project" value="InterPro"/>
</dbReference>
<sequence>SMLMGKLKGIDIRKMGSGNAGSTNAFRTMGATFALGVLFIDVLKGFIAVKFVPYLQLGGIITTNIIEISTLQVACGTGVILGHVFPIYHSLKGGKGLGTMVGVLAVLFPMYLSIGFPIWLLVLIISGYVGLSTIIVGIALPICTHIFYSNGIDSPFGYFSVIISIFLIYTHRSNIHRMIDGNENRFENIMLFRRKY</sequence>
<dbReference type="EMBL" id="UINC01189255">
    <property type="protein sequence ID" value="SVE02865.1"/>
    <property type="molecule type" value="Genomic_DNA"/>
</dbReference>
<dbReference type="Pfam" id="PF02660">
    <property type="entry name" value="G3P_acyltransf"/>
    <property type="match status" value="1"/>
</dbReference>
<evidence type="ECO:0000256" key="1">
    <source>
        <dbReference type="ARBA" id="ARBA00022475"/>
    </source>
</evidence>
<feature type="transmembrane region" description="Helical" evidence="10">
    <location>
        <begin position="128"/>
        <end position="148"/>
    </location>
</feature>
<feature type="non-terminal residue" evidence="11">
    <location>
        <position position="1"/>
    </location>
</feature>
<feature type="transmembrane region" description="Helical" evidence="10">
    <location>
        <begin position="65"/>
        <end position="88"/>
    </location>
</feature>
<evidence type="ECO:0000256" key="10">
    <source>
        <dbReference type="SAM" id="Phobius"/>
    </source>
</evidence>
<keyword evidence="2" id="KW-0444">Lipid biosynthesis</keyword>